<dbReference type="EMBL" id="CP109114">
    <property type="protein sequence ID" value="WSC14419.1"/>
    <property type="molecule type" value="Genomic_DNA"/>
</dbReference>
<keyword evidence="2" id="KW-1185">Reference proteome</keyword>
<protein>
    <submittedName>
        <fullName evidence="1">Uncharacterized protein</fullName>
    </submittedName>
</protein>
<evidence type="ECO:0000313" key="2">
    <source>
        <dbReference type="Proteomes" id="UP001330827"/>
    </source>
</evidence>
<accession>A0ABZ1G3F1</accession>
<dbReference type="Proteomes" id="UP001330827">
    <property type="component" value="Chromosome"/>
</dbReference>
<name>A0ABZ1G3F1_9ACTN</name>
<proteinExistence type="predicted"/>
<reference evidence="1 2" key="1">
    <citation type="submission" date="2022-10" db="EMBL/GenBank/DDBJ databases">
        <title>The complete genomes of actinobacterial strains from the NBC collection.</title>
        <authorList>
            <person name="Joergensen T.S."/>
            <person name="Alvarez Arevalo M."/>
            <person name="Sterndorff E.B."/>
            <person name="Faurdal D."/>
            <person name="Vuksanovic O."/>
            <person name="Mourched A.-S."/>
            <person name="Charusanti P."/>
            <person name="Shaw S."/>
            <person name="Blin K."/>
            <person name="Weber T."/>
        </authorList>
    </citation>
    <scope>NUCLEOTIDE SEQUENCE [LARGE SCALE GENOMIC DNA]</scope>
    <source>
        <strain evidence="1 2">NBC 01769</strain>
    </source>
</reference>
<evidence type="ECO:0000313" key="1">
    <source>
        <dbReference type="EMBL" id="WSC14419.1"/>
    </source>
</evidence>
<gene>
    <name evidence="1" type="ORF">OIE64_17295</name>
</gene>
<sequence length="171" mass="19203">MRRKVFHFQFEGPSGVVSGQRPEGGLEDNDDYQYLVIEGCSSLSETDCRFVIGGFGQDDWRFDIEYDMSSFLECLPELLAALESGRAVAIDLYPQGVERVLTFTPQGDAVSVECTSRTSWTPDPRMEYHDLAELLRMARKLATDFSEAVSVAAPEIGRLEPFTSWRAGQFN</sequence>
<dbReference type="RefSeq" id="WP_145764645.1">
    <property type="nucleotide sequence ID" value="NZ_CP109114.1"/>
</dbReference>
<organism evidence="1 2">
    <name type="scientific">Streptomyces brevispora</name>
    <dbReference type="NCBI Taxonomy" id="887462"/>
    <lineage>
        <taxon>Bacteria</taxon>
        <taxon>Bacillati</taxon>
        <taxon>Actinomycetota</taxon>
        <taxon>Actinomycetes</taxon>
        <taxon>Kitasatosporales</taxon>
        <taxon>Streptomycetaceae</taxon>
        <taxon>Streptomyces</taxon>
    </lineage>
</organism>